<dbReference type="SUPFAM" id="SSF110849">
    <property type="entry name" value="ParB/Sulfiredoxin"/>
    <property type="match status" value="1"/>
</dbReference>
<sequence length="309" mass="34647">MQKLSPSLVAVKKITSTVPRSNFADRDLEKVAQLILELGGLINPIVLRRNGMDAYEIVDGDFEYYAAAKAREINPMKGETIGAFILEPENEELLLEQVQALRKCTTTENLVEIPETGFLYENTSSQPPDSIKNPVSLVEVPNSGENETPQSSSSLEQRLTNLEAQFENQINELKAEFSREKQVLAQSIQELETRLLQQVPLLVEAELTNRINELKSESPPEKQAVVERIPEVENVASESISLLEALNTLDKSGLLANFKDAGLKSQIIDRIIKEREVQPFVSFTSAVKRIEGLTDKAMIKIIDKWHKYS</sequence>
<evidence type="ECO:0000256" key="1">
    <source>
        <dbReference type="SAM" id="MobiDB-lite"/>
    </source>
</evidence>
<dbReference type="EMBL" id="JBBLXS010000067">
    <property type="protein sequence ID" value="MEK0184692.1"/>
    <property type="molecule type" value="Genomic_DNA"/>
</dbReference>
<gene>
    <name evidence="2" type="ORF">WMG39_07445</name>
</gene>
<dbReference type="Proteomes" id="UP001384579">
    <property type="component" value="Unassembled WGS sequence"/>
</dbReference>
<dbReference type="RefSeq" id="WP_340517211.1">
    <property type="nucleotide sequence ID" value="NZ_JBBLXS010000067.1"/>
</dbReference>
<feature type="compositionally biased region" description="Polar residues" evidence="1">
    <location>
        <begin position="143"/>
        <end position="156"/>
    </location>
</feature>
<accession>A0ABU8YK14</accession>
<name>A0ABU8YK14_9CYAN</name>
<organism evidence="2 3">
    <name type="scientific">Microcoleus anatoxicus PTRS2</name>
    <dbReference type="NCBI Taxonomy" id="2705321"/>
    <lineage>
        <taxon>Bacteria</taxon>
        <taxon>Bacillati</taxon>
        <taxon>Cyanobacteriota</taxon>
        <taxon>Cyanophyceae</taxon>
        <taxon>Oscillatoriophycideae</taxon>
        <taxon>Oscillatoriales</taxon>
        <taxon>Microcoleaceae</taxon>
        <taxon>Microcoleus</taxon>
        <taxon>Microcoleus anatoxicus</taxon>
    </lineage>
</organism>
<protein>
    <submittedName>
        <fullName evidence="2">Chromosome partitioning protein ParB</fullName>
    </submittedName>
</protein>
<keyword evidence="3" id="KW-1185">Reference proteome</keyword>
<feature type="region of interest" description="Disordered" evidence="1">
    <location>
        <begin position="122"/>
        <end position="156"/>
    </location>
</feature>
<comment type="caution">
    <text evidence="2">The sequence shown here is derived from an EMBL/GenBank/DDBJ whole genome shotgun (WGS) entry which is preliminary data.</text>
</comment>
<proteinExistence type="predicted"/>
<dbReference type="InterPro" id="IPR036086">
    <property type="entry name" value="ParB/Sulfiredoxin_sf"/>
</dbReference>
<dbReference type="Gene3D" id="3.90.1530.10">
    <property type="entry name" value="Conserved hypothetical protein from pyrococcus furiosus pfu- 392566-001, ParB domain"/>
    <property type="match status" value="1"/>
</dbReference>
<evidence type="ECO:0000313" key="2">
    <source>
        <dbReference type="EMBL" id="MEK0184692.1"/>
    </source>
</evidence>
<evidence type="ECO:0000313" key="3">
    <source>
        <dbReference type="Proteomes" id="UP001384579"/>
    </source>
</evidence>
<reference evidence="2 3" key="1">
    <citation type="journal article" date="2020" name="Harmful Algae">
        <title>Molecular and morphological characterization of a novel dihydroanatoxin-a producing Microcoleus species (cyanobacteria) from the Russian River, California, USA.</title>
        <authorList>
            <person name="Conklin K.Y."/>
            <person name="Stancheva R."/>
            <person name="Otten T.G."/>
            <person name="Fadness R."/>
            <person name="Boyer G.L."/>
            <person name="Read B."/>
            <person name="Zhang X."/>
            <person name="Sheath R.G."/>
        </authorList>
    </citation>
    <scope>NUCLEOTIDE SEQUENCE [LARGE SCALE GENOMIC DNA]</scope>
    <source>
        <strain evidence="2 3">PTRS2</strain>
    </source>
</reference>